<proteinExistence type="inferred from homology"/>
<feature type="transmembrane region" description="Helical" evidence="8">
    <location>
        <begin position="111"/>
        <end position="133"/>
    </location>
</feature>
<keyword evidence="4" id="KW-1003">Cell membrane</keyword>
<feature type="transmembrane region" description="Helical" evidence="8">
    <location>
        <begin position="328"/>
        <end position="351"/>
    </location>
</feature>
<evidence type="ECO:0000256" key="3">
    <source>
        <dbReference type="ARBA" id="ARBA00022448"/>
    </source>
</evidence>
<comment type="similarity">
    <text evidence="2">Belongs to the nucleobase:cation symporter-2 (NCS2) (TC 2.A.40) family.</text>
</comment>
<evidence type="ECO:0000256" key="4">
    <source>
        <dbReference type="ARBA" id="ARBA00022475"/>
    </source>
</evidence>
<feature type="transmembrane region" description="Helical" evidence="8">
    <location>
        <begin position="357"/>
        <end position="377"/>
    </location>
</feature>
<dbReference type="RefSeq" id="WP_035145625.1">
    <property type="nucleotide sequence ID" value="NZ_JAAZWO010000011.1"/>
</dbReference>
<keyword evidence="6 8" id="KW-1133">Transmembrane helix</keyword>
<evidence type="ECO:0000256" key="7">
    <source>
        <dbReference type="ARBA" id="ARBA00023136"/>
    </source>
</evidence>
<reference evidence="9 10" key="1">
    <citation type="submission" date="2020-04" db="EMBL/GenBank/DDBJ databases">
        <title>Genomic insights into acetone-butanol-ethanol (ABE) fermentation by sequencing solventogenic clostridia strains.</title>
        <authorList>
            <person name="Brown S."/>
        </authorList>
    </citation>
    <scope>NUCLEOTIDE SEQUENCE [LARGE SCALE GENOMIC DNA]</scope>
    <source>
        <strain evidence="9 10">DJ011</strain>
    </source>
</reference>
<dbReference type="NCBIfam" id="TIGR00801">
    <property type="entry name" value="ncs2"/>
    <property type="match status" value="1"/>
</dbReference>
<dbReference type="InterPro" id="IPR006042">
    <property type="entry name" value="Xan_ur_permease"/>
</dbReference>
<comment type="caution">
    <text evidence="9">The sequence shown here is derived from an EMBL/GenBank/DDBJ whole genome shotgun (WGS) entry which is preliminary data.</text>
</comment>
<feature type="transmembrane region" description="Helical" evidence="8">
    <location>
        <begin position="417"/>
        <end position="437"/>
    </location>
</feature>
<feature type="transmembrane region" description="Helical" evidence="8">
    <location>
        <begin position="86"/>
        <end position="105"/>
    </location>
</feature>
<keyword evidence="10" id="KW-1185">Reference proteome</keyword>
<dbReference type="EMBL" id="JAAZWO010000011">
    <property type="protein sequence ID" value="MBC2398200.1"/>
    <property type="molecule type" value="Genomic_DNA"/>
</dbReference>
<gene>
    <name evidence="9" type="ORF">HGG79_10485</name>
</gene>
<keyword evidence="7 8" id="KW-0472">Membrane</keyword>
<dbReference type="PANTHER" id="PTHR42810:SF4">
    <property type="entry name" value="URIC ACID TRANSPORTER UACT"/>
    <property type="match status" value="1"/>
</dbReference>
<dbReference type="GO" id="GO:0005886">
    <property type="term" value="C:plasma membrane"/>
    <property type="evidence" value="ECO:0007669"/>
    <property type="project" value="UniProtKB-SubCell"/>
</dbReference>
<evidence type="ECO:0000256" key="2">
    <source>
        <dbReference type="ARBA" id="ARBA00008821"/>
    </source>
</evidence>
<organism evidence="9 10">
    <name type="scientific">Clostridium tetanomorphum</name>
    <dbReference type="NCBI Taxonomy" id="1553"/>
    <lineage>
        <taxon>Bacteria</taxon>
        <taxon>Bacillati</taxon>
        <taxon>Bacillota</taxon>
        <taxon>Clostridia</taxon>
        <taxon>Eubacteriales</taxon>
        <taxon>Clostridiaceae</taxon>
        <taxon>Clostridium</taxon>
    </lineage>
</organism>
<evidence type="ECO:0000256" key="1">
    <source>
        <dbReference type="ARBA" id="ARBA00004651"/>
    </source>
</evidence>
<sequence length="456" mass="48256">MEKKGNEAVMAVDEILPRQQMIILALQHVLAMCAGAVAVPLIVGGALGLSSEETIFLINADLFVAGIATLIQSLGIKTFIGARVPIVEGTSFAFVSAMVAIANSYPGDTITGITTIFGATFASGVFCFFMAPFFSKLIRFFPKVVTGTVITIIGLSLLPVGIRWSAGNDVRSPNFASQANIMLAIFVLILIVIMSKYLKGILGNISILLGIVIGTVIASFLNMTDFSRVHEASWFSINTPLHFGMIKFDLTAIISLILVTLVAMTEATGNMIAIHQIVGKPIDHKNLTRGLRTDGFASMLAAFFNTFPHTAFGQNVGLVNLTGVKSRFVVACSGAILILLGLFPKAGAIVASIPYPVLGGAGFAMFGMVVSGGINTLGSVQFNGTKNGMIVAISIGLSLIPLAVPSFYQAFPQWVQTLFHSGITTGSIAAILLNLFFNELGKSKIKVEEKIANNTI</sequence>
<feature type="transmembrane region" description="Helical" evidence="8">
    <location>
        <begin position="55"/>
        <end position="74"/>
    </location>
</feature>
<evidence type="ECO:0000256" key="6">
    <source>
        <dbReference type="ARBA" id="ARBA00022989"/>
    </source>
</evidence>
<evidence type="ECO:0000256" key="8">
    <source>
        <dbReference type="SAM" id="Phobius"/>
    </source>
</evidence>
<keyword evidence="3" id="KW-0813">Transport</keyword>
<dbReference type="InterPro" id="IPR017588">
    <property type="entry name" value="UacT-like"/>
</dbReference>
<evidence type="ECO:0000313" key="9">
    <source>
        <dbReference type="EMBL" id="MBC2398200.1"/>
    </source>
</evidence>
<feature type="transmembrane region" description="Helical" evidence="8">
    <location>
        <begin position="389"/>
        <end position="411"/>
    </location>
</feature>
<name>A0A923J1Y9_CLOTT</name>
<dbReference type="InterPro" id="IPR006043">
    <property type="entry name" value="NCS2"/>
</dbReference>
<dbReference type="NCBIfam" id="TIGR03173">
    <property type="entry name" value="pbuX"/>
    <property type="match status" value="1"/>
</dbReference>
<accession>A0A923J1Y9</accession>
<feature type="transmembrane region" description="Helical" evidence="8">
    <location>
        <begin position="241"/>
        <end position="264"/>
    </location>
</feature>
<dbReference type="PANTHER" id="PTHR42810">
    <property type="entry name" value="PURINE PERMEASE C1399.01C-RELATED"/>
    <property type="match status" value="1"/>
</dbReference>
<feature type="transmembrane region" description="Helical" evidence="8">
    <location>
        <begin position="201"/>
        <end position="221"/>
    </location>
</feature>
<evidence type="ECO:0000256" key="5">
    <source>
        <dbReference type="ARBA" id="ARBA00022692"/>
    </source>
</evidence>
<dbReference type="PROSITE" id="PS01116">
    <property type="entry name" value="XANTH_URACIL_PERMASE"/>
    <property type="match status" value="1"/>
</dbReference>
<dbReference type="NCBIfam" id="NF037981">
    <property type="entry name" value="NCS2_1"/>
    <property type="match status" value="1"/>
</dbReference>
<dbReference type="Pfam" id="PF00860">
    <property type="entry name" value="Xan_ur_permease"/>
    <property type="match status" value="1"/>
</dbReference>
<protein>
    <submittedName>
        <fullName evidence="9">Purine permease</fullName>
    </submittedName>
</protein>
<evidence type="ECO:0000313" key="10">
    <source>
        <dbReference type="Proteomes" id="UP000563151"/>
    </source>
</evidence>
<keyword evidence="5 8" id="KW-0812">Transmembrane</keyword>
<feature type="transmembrane region" description="Helical" evidence="8">
    <location>
        <begin position="21"/>
        <end position="43"/>
    </location>
</feature>
<dbReference type="GO" id="GO:0042907">
    <property type="term" value="F:xanthine transmembrane transporter activity"/>
    <property type="evidence" value="ECO:0007669"/>
    <property type="project" value="TreeGrafter"/>
</dbReference>
<dbReference type="AlphaFoldDB" id="A0A923J1Y9"/>
<feature type="transmembrane region" description="Helical" evidence="8">
    <location>
        <begin position="174"/>
        <end position="194"/>
    </location>
</feature>
<dbReference type="Proteomes" id="UP000563151">
    <property type="component" value="Unassembled WGS sequence"/>
</dbReference>
<comment type="subcellular location">
    <subcellularLocation>
        <location evidence="1">Cell membrane</location>
        <topology evidence="1">Multi-pass membrane protein</topology>
    </subcellularLocation>
</comment>
<feature type="transmembrane region" description="Helical" evidence="8">
    <location>
        <begin position="140"/>
        <end position="162"/>
    </location>
</feature>